<organism evidence="3 4">
    <name type="scientific">Candidatus Ornithospirochaeta stercoripullorum</name>
    <dbReference type="NCBI Taxonomy" id="2840899"/>
    <lineage>
        <taxon>Bacteria</taxon>
        <taxon>Pseudomonadati</taxon>
        <taxon>Spirochaetota</taxon>
        <taxon>Spirochaetia</taxon>
        <taxon>Spirochaetales</taxon>
        <taxon>Spirochaetaceae</taxon>
        <taxon>Spirochaetaceae incertae sedis</taxon>
        <taxon>Candidatus Ornithospirochaeta</taxon>
    </lineage>
</organism>
<evidence type="ECO:0000256" key="1">
    <source>
        <dbReference type="SAM" id="Phobius"/>
    </source>
</evidence>
<evidence type="ECO:0000256" key="2">
    <source>
        <dbReference type="SAM" id="SignalP"/>
    </source>
</evidence>
<keyword evidence="1" id="KW-1133">Transmembrane helix</keyword>
<dbReference type="AlphaFoldDB" id="A0A9D9E0X5"/>
<feature type="transmembrane region" description="Helical" evidence="1">
    <location>
        <begin position="104"/>
        <end position="124"/>
    </location>
</feature>
<keyword evidence="1" id="KW-0812">Transmembrane</keyword>
<accession>A0A9D9E0X5</accession>
<dbReference type="EMBL" id="JADIMT010000076">
    <property type="protein sequence ID" value="MBO8436650.1"/>
    <property type="molecule type" value="Genomic_DNA"/>
</dbReference>
<keyword evidence="2" id="KW-0732">Signal</keyword>
<proteinExistence type="predicted"/>
<reference evidence="3" key="1">
    <citation type="submission" date="2020-10" db="EMBL/GenBank/DDBJ databases">
        <authorList>
            <person name="Gilroy R."/>
        </authorList>
    </citation>
    <scope>NUCLEOTIDE SEQUENCE</scope>
    <source>
        <strain evidence="3">7293</strain>
    </source>
</reference>
<name>A0A9D9E0X5_9SPIO</name>
<sequence length="192" mass="20786">MKKLILVFLLAGIVLSSVFAESETDGFSYPMRKSNATIYGAYLGTQGADSFVSGFGGGFHGKSHLFGTPLFYYGGIGVGYPANLPSPGKFSLYVDSAMGFGYKIVLPARFVLAIGAGISLFLITDDIYYDSNNMFALTYGVDILAEVQYCITEDIYASFMFEPTIDILNNGGISFRPQAKLGIGFQMGRALW</sequence>
<comment type="caution">
    <text evidence="3">The sequence shown here is derived from an EMBL/GenBank/DDBJ whole genome shotgun (WGS) entry which is preliminary data.</text>
</comment>
<evidence type="ECO:0000313" key="3">
    <source>
        <dbReference type="EMBL" id="MBO8436650.1"/>
    </source>
</evidence>
<feature type="signal peptide" evidence="2">
    <location>
        <begin position="1"/>
        <end position="20"/>
    </location>
</feature>
<reference evidence="3" key="2">
    <citation type="journal article" date="2021" name="PeerJ">
        <title>Extensive microbial diversity within the chicken gut microbiome revealed by metagenomics and culture.</title>
        <authorList>
            <person name="Gilroy R."/>
            <person name="Ravi A."/>
            <person name="Getino M."/>
            <person name="Pursley I."/>
            <person name="Horton D.L."/>
            <person name="Alikhan N.F."/>
            <person name="Baker D."/>
            <person name="Gharbi K."/>
            <person name="Hall N."/>
            <person name="Watson M."/>
            <person name="Adriaenssens E.M."/>
            <person name="Foster-Nyarko E."/>
            <person name="Jarju S."/>
            <person name="Secka A."/>
            <person name="Antonio M."/>
            <person name="Oren A."/>
            <person name="Chaudhuri R.R."/>
            <person name="La Ragione R."/>
            <person name="Hildebrand F."/>
            <person name="Pallen M.J."/>
        </authorList>
    </citation>
    <scope>NUCLEOTIDE SEQUENCE</scope>
    <source>
        <strain evidence="3">7293</strain>
    </source>
</reference>
<protein>
    <recommendedName>
        <fullName evidence="5">Outer membrane protein beta-barrel domain-containing protein</fullName>
    </recommendedName>
</protein>
<evidence type="ECO:0000313" key="4">
    <source>
        <dbReference type="Proteomes" id="UP000823615"/>
    </source>
</evidence>
<dbReference type="Proteomes" id="UP000823615">
    <property type="component" value="Unassembled WGS sequence"/>
</dbReference>
<gene>
    <name evidence="3" type="ORF">IAA97_06695</name>
</gene>
<evidence type="ECO:0008006" key="5">
    <source>
        <dbReference type="Google" id="ProtNLM"/>
    </source>
</evidence>
<keyword evidence="1" id="KW-0472">Membrane</keyword>
<feature type="chain" id="PRO_5039391202" description="Outer membrane protein beta-barrel domain-containing protein" evidence="2">
    <location>
        <begin position="21"/>
        <end position="192"/>
    </location>
</feature>